<sequence>DDELLKRVKYGLIATLVVPDVLGKLLQPAEPQGDDGGGVGPIVEEDPLLDDADFADDEGELVTEAEKARRKKEEAKWEALVAKEKIEDVKMVEVPFFMPLSSKAAPEVLAATKEILLQVRRLGLVVKRVHTDCGREFVNKSFRAMCADRGFIRTTTGGDNFRSNGRVEALVGRAKNAVRTLLSASGLGSSSWSFAMRHYVARIQEAVVTQLGGRYPRLPPFGTKVFVKKRTWKMLKEDFVEKVVSARILCPSADVARGFLVKTEEGGYLTTMVAVENVKEVSGEFEVDAAPAPGALPGARHRVRGKTTMAIAKCKEEKLCKLDPQQEEHIIQDELRAEAFLEAGDFSPAAVEELLESLWLGDTVVPNRRGKPFENYSKVSAHVTGMFRHGGVVGATTFVRLRPALTKVLVEIMKAQLPAGTTFTTLAINFNVPMQCHRDSNNKPGAKAYIMGLGNYVGGGLWCHVEATEVDKVFWKKFQGKWLPGRVHNIYHNLDAALRSARTRSTALRIAPTAIVIYYKRWVFLFHQRWFGQDPKGEELWNGIKVQRKVCFAPEELCGLCALRFLRRVEVAMIARFRGSSRPRNLLKLLAVKEFYIGDQVSEQGESMCGEDRDVWFHETWGAYGPPEVAMLKAVAAVDDEEYQIVGSEIPLEVGWDLFGGCLDELRMALVCEEYEERDHLLRQSEDGEVATESLQRWVDDRSRLESVLKEYQKAEETEEAEGIRMLDGPKGEEESPLHTKTIPNEVVRKELSRWVPSMLAEYEALIRENDAVEPFPEETLEQWRKEGKEFDLVPGKTVHTIKAFTGRLKTRAVICGNFLGQCFTKAQKYAAGLIRLLLREVALRKWRVCVIDVRTAFLLAPLLFQ</sequence>
<dbReference type="SUPFAM" id="SSF53098">
    <property type="entry name" value="Ribonuclease H-like"/>
    <property type="match status" value="1"/>
</dbReference>
<protein>
    <recommendedName>
        <fullName evidence="2">Integrase catalytic domain-containing protein</fullName>
    </recommendedName>
</protein>
<accession>A0A813AG59</accession>
<feature type="non-terminal residue" evidence="3">
    <location>
        <position position="1"/>
    </location>
</feature>
<comment type="caution">
    <text evidence="3">The sequence shown here is derived from an EMBL/GenBank/DDBJ whole genome shotgun (WGS) entry which is preliminary data.</text>
</comment>
<dbReference type="InterPro" id="IPR012337">
    <property type="entry name" value="RNaseH-like_sf"/>
</dbReference>
<dbReference type="Gene3D" id="3.30.420.10">
    <property type="entry name" value="Ribonuclease H-like superfamily/Ribonuclease H"/>
    <property type="match status" value="1"/>
</dbReference>
<dbReference type="EMBL" id="CAJNJA010059373">
    <property type="protein sequence ID" value="CAE7867461.1"/>
    <property type="molecule type" value="Genomic_DNA"/>
</dbReference>
<feature type="domain" description="Integrase catalytic" evidence="2">
    <location>
        <begin position="43"/>
        <end position="224"/>
    </location>
</feature>
<dbReference type="OrthoDB" id="1306064at2759"/>
<dbReference type="InterPro" id="IPR001584">
    <property type="entry name" value="Integrase_cat-core"/>
</dbReference>
<feature type="coiled-coil region" evidence="1">
    <location>
        <begin position="695"/>
        <end position="722"/>
    </location>
</feature>
<evidence type="ECO:0000256" key="1">
    <source>
        <dbReference type="SAM" id="Coils"/>
    </source>
</evidence>
<evidence type="ECO:0000313" key="4">
    <source>
        <dbReference type="Proteomes" id="UP000601435"/>
    </source>
</evidence>
<dbReference type="GO" id="GO:0003676">
    <property type="term" value="F:nucleic acid binding"/>
    <property type="evidence" value="ECO:0007669"/>
    <property type="project" value="InterPro"/>
</dbReference>
<feature type="non-terminal residue" evidence="3">
    <location>
        <position position="866"/>
    </location>
</feature>
<dbReference type="GO" id="GO:0015074">
    <property type="term" value="P:DNA integration"/>
    <property type="evidence" value="ECO:0007669"/>
    <property type="project" value="InterPro"/>
</dbReference>
<dbReference type="InterPro" id="IPR036397">
    <property type="entry name" value="RNaseH_sf"/>
</dbReference>
<evidence type="ECO:0000259" key="2">
    <source>
        <dbReference type="PROSITE" id="PS50994"/>
    </source>
</evidence>
<dbReference type="AlphaFoldDB" id="A0A813AG59"/>
<evidence type="ECO:0000313" key="3">
    <source>
        <dbReference type="EMBL" id="CAE7867461.1"/>
    </source>
</evidence>
<organism evidence="3 4">
    <name type="scientific">Symbiodinium necroappetens</name>
    <dbReference type="NCBI Taxonomy" id="1628268"/>
    <lineage>
        <taxon>Eukaryota</taxon>
        <taxon>Sar</taxon>
        <taxon>Alveolata</taxon>
        <taxon>Dinophyceae</taxon>
        <taxon>Suessiales</taxon>
        <taxon>Symbiodiniaceae</taxon>
        <taxon>Symbiodinium</taxon>
    </lineage>
</organism>
<keyword evidence="4" id="KW-1185">Reference proteome</keyword>
<dbReference type="PROSITE" id="PS50994">
    <property type="entry name" value="INTEGRASE"/>
    <property type="match status" value="1"/>
</dbReference>
<dbReference type="Proteomes" id="UP000601435">
    <property type="component" value="Unassembled WGS sequence"/>
</dbReference>
<name>A0A813AG59_9DINO</name>
<proteinExistence type="predicted"/>
<keyword evidence="1" id="KW-0175">Coiled coil</keyword>
<reference evidence="3" key="1">
    <citation type="submission" date="2021-02" db="EMBL/GenBank/DDBJ databases">
        <authorList>
            <person name="Dougan E. K."/>
            <person name="Rhodes N."/>
            <person name="Thang M."/>
            <person name="Chan C."/>
        </authorList>
    </citation>
    <scope>NUCLEOTIDE SEQUENCE</scope>
</reference>
<gene>
    <name evidence="3" type="ORF">SNEC2469_LOCUS27840</name>
</gene>